<gene>
    <name evidence="2" type="ORF">B296_00011879</name>
</gene>
<keyword evidence="1" id="KW-1133">Transmembrane helix</keyword>
<reference evidence="2 3" key="1">
    <citation type="journal article" date="2014" name="Agronomy (Basel)">
        <title>A Draft Genome Sequence for Ensete ventricosum, the Drought-Tolerant Tree Against Hunger.</title>
        <authorList>
            <person name="Harrison J."/>
            <person name="Moore K.A."/>
            <person name="Paszkiewicz K."/>
            <person name="Jones T."/>
            <person name="Grant M."/>
            <person name="Ambacheew D."/>
            <person name="Muzemil S."/>
            <person name="Studholme D.J."/>
        </authorList>
    </citation>
    <scope>NUCLEOTIDE SEQUENCE [LARGE SCALE GENOMIC DNA]</scope>
</reference>
<feature type="transmembrane region" description="Helical" evidence="1">
    <location>
        <begin position="14"/>
        <end position="34"/>
    </location>
</feature>
<evidence type="ECO:0000256" key="1">
    <source>
        <dbReference type="SAM" id="Phobius"/>
    </source>
</evidence>
<protein>
    <submittedName>
        <fullName evidence="2">Uncharacterized protein</fullName>
    </submittedName>
</protein>
<proteinExistence type="predicted"/>
<keyword evidence="1" id="KW-0472">Membrane</keyword>
<organism evidence="2 3">
    <name type="scientific">Ensete ventricosum</name>
    <name type="common">Abyssinian banana</name>
    <name type="synonym">Musa ensete</name>
    <dbReference type="NCBI Taxonomy" id="4639"/>
    <lineage>
        <taxon>Eukaryota</taxon>
        <taxon>Viridiplantae</taxon>
        <taxon>Streptophyta</taxon>
        <taxon>Embryophyta</taxon>
        <taxon>Tracheophyta</taxon>
        <taxon>Spermatophyta</taxon>
        <taxon>Magnoliopsida</taxon>
        <taxon>Liliopsida</taxon>
        <taxon>Zingiberales</taxon>
        <taxon>Musaceae</taxon>
        <taxon>Ensete</taxon>
    </lineage>
</organism>
<dbReference type="EMBL" id="AMZH03006673">
    <property type="protein sequence ID" value="RRT63234.1"/>
    <property type="molecule type" value="Genomic_DNA"/>
</dbReference>
<evidence type="ECO:0000313" key="3">
    <source>
        <dbReference type="Proteomes" id="UP000287651"/>
    </source>
</evidence>
<comment type="caution">
    <text evidence="2">The sequence shown here is derived from an EMBL/GenBank/DDBJ whole genome shotgun (WGS) entry which is preliminary data.</text>
</comment>
<accession>A0A426ZH61</accession>
<dbReference type="Proteomes" id="UP000287651">
    <property type="component" value="Unassembled WGS sequence"/>
</dbReference>
<sequence>GQQGYSQLQSIASLMRLLCILFFCRFLLGLLFAFESLLRDLDRPVLLSISPGTNVAFSLVGAFSLTDCTEFLSATIGKVTLSIPSRDFSSANLIGAKGLHGRSWPDLDMLPLGWLTDPGNAIFSALKDSFC</sequence>
<keyword evidence="1" id="KW-0812">Transmembrane</keyword>
<dbReference type="AlphaFoldDB" id="A0A426ZH61"/>
<feature type="non-terminal residue" evidence="2">
    <location>
        <position position="1"/>
    </location>
</feature>
<name>A0A426ZH61_ENSVE</name>
<evidence type="ECO:0000313" key="2">
    <source>
        <dbReference type="EMBL" id="RRT63234.1"/>
    </source>
</evidence>